<organism evidence="4 5">
    <name type="scientific">Gordonia caeni</name>
    <dbReference type="NCBI Taxonomy" id="1007097"/>
    <lineage>
        <taxon>Bacteria</taxon>
        <taxon>Bacillati</taxon>
        <taxon>Actinomycetota</taxon>
        <taxon>Actinomycetes</taxon>
        <taxon>Mycobacteriales</taxon>
        <taxon>Gordoniaceae</taxon>
        <taxon>Gordonia</taxon>
    </lineage>
</organism>
<evidence type="ECO:0000256" key="1">
    <source>
        <dbReference type="ARBA" id="ARBA00022741"/>
    </source>
</evidence>
<protein>
    <submittedName>
        <fullName evidence="4">ABC transporter ATP-binding protein</fullName>
    </submittedName>
</protein>
<evidence type="ECO:0000256" key="2">
    <source>
        <dbReference type="ARBA" id="ARBA00022840"/>
    </source>
</evidence>
<dbReference type="GO" id="GO:0005524">
    <property type="term" value="F:ATP binding"/>
    <property type="evidence" value="ECO:0007669"/>
    <property type="project" value="UniProtKB-KW"/>
</dbReference>
<dbReference type="InterPro" id="IPR003593">
    <property type="entry name" value="AAA+_ATPase"/>
</dbReference>
<name>A0ABP7PU33_9ACTN</name>
<dbReference type="RefSeq" id="WP_344786128.1">
    <property type="nucleotide sequence ID" value="NZ_BAAAZW010000016.1"/>
</dbReference>
<dbReference type="CDD" id="cd03230">
    <property type="entry name" value="ABC_DR_subfamily_A"/>
    <property type="match status" value="1"/>
</dbReference>
<gene>
    <name evidence="4" type="ORF">GCM10022231_35960</name>
</gene>
<keyword evidence="5" id="KW-1185">Reference proteome</keyword>
<dbReference type="Gene3D" id="3.40.50.300">
    <property type="entry name" value="P-loop containing nucleotide triphosphate hydrolases"/>
    <property type="match status" value="1"/>
</dbReference>
<evidence type="ECO:0000313" key="5">
    <source>
        <dbReference type="Proteomes" id="UP001418444"/>
    </source>
</evidence>
<dbReference type="SUPFAM" id="SSF52540">
    <property type="entry name" value="P-loop containing nucleoside triphosphate hydrolases"/>
    <property type="match status" value="1"/>
</dbReference>
<dbReference type="Pfam" id="PF00005">
    <property type="entry name" value="ABC_tran"/>
    <property type="match status" value="1"/>
</dbReference>
<keyword evidence="2 4" id="KW-0067">ATP-binding</keyword>
<dbReference type="SMART" id="SM00382">
    <property type="entry name" value="AAA"/>
    <property type="match status" value="1"/>
</dbReference>
<reference evidence="5" key="1">
    <citation type="journal article" date="2019" name="Int. J. Syst. Evol. Microbiol.">
        <title>The Global Catalogue of Microorganisms (GCM) 10K type strain sequencing project: providing services to taxonomists for standard genome sequencing and annotation.</title>
        <authorList>
            <consortium name="The Broad Institute Genomics Platform"/>
            <consortium name="The Broad Institute Genome Sequencing Center for Infectious Disease"/>
            <person name="Wu L."/>
            <person name="Ma J."/>
        </authorList>
    </citation>
    <scope>NUCLEOTIDE SEQUENCE [LARGE SCALE GENOMIC DNA]</scope>
    <source>
        <strain evidence="5">JCM 16923</strain>
    </source>
</reference>
<proteinExistence type="predicted"/>
<accession>A0ABP7PU33</accession>
<sequence>MEPDAVVCRGVTVQRGRRLALNDVDADVARGSITGLLGPSGCGKSTLMRAVVGSQKNVRGTVTVLGEPAGTAALRSRVGYVTQSASVYRDLTVRENVTYFARLTGATGDVAEALAAVDLGEVAHQRVKDLSGGQVRRVSIASALVGRPELLILDEPTVGLDPVLRADLWRRFRRLADDGTTLLVSSHVLDEADHCDSLILLREGTLLATTTAAEMRSRTGQTSLDAAFLDLITGTEATP</sequence>
<dbReference type="PROSITE" id="PS50893">
    <property type="entry name" value="ABC_TRANSPORTER_2"/>
    <property type="match status" value="1"/>
</dbReference>
<dbReference type="InterPro" id="IPR027417">
    <property type="entry name" value="P-loop_NTPase"/>
</dbReference>
<dbReference type="InterPro" id="IPR003439">
    <property type="entry name" value="ABC_transporter-like_ATP-bd"/>
</dbReference>
<dbReference type="Proteomes" id="UP001418444">
    <property type="component" value="Unassembled WGS sequence"/>
</dbReference>
<keyword evidence="1" id="KW-0547">Nucleotide-binding</keyword>
<dbReference type="EMBL" id="BAAAZW010000016">
    <property type="protein sequence ID" value="GAA3971295.1"/>
    <property type="molecule type" value="Genomic_DNA"/>
</dbReference>
<dbReference type="PANTHER" id="PTHR43038:SF3">
    <property type="entry name" value="ABC TRANSPORTER G FAMILY MEMBER 20 ISOFORM X1"/>
    <property type="match status" value="1"/>
</dbReference>
<evidence type="ECO:0000313" key="4">
    <source>
        <dbReference type="EMBL" id="GAA3971295.1"/>
    </source>
</evidence>
<evidence type="ECO:0000259" key="3">
    <source>
        <dbReference type="PROSITE" id="PS50893"/>
    </source>
</evidence>
<dbReference type="PANTHER" id="PTHR43038">
    <property type="entry name" value="ATP-BINDING CASSETTE, SUB-FAMILY H, MEMBER 1"/>
    <property type="match status" value="1"/>
</dbReference>
<feature type="domain" description="ABC transporter" evidence="3">
    <location>
        <begin position="6"/>
        <end position="228"/>
    </location>
</feature>
<comment type="caution">
    <text evidence="4">The sequence shown here is derived from an EMBL/GenBank/DDBJ whole genome shotgun (WGS) entry which is preliminary data.</text>
</comment>